<keyword evidence="1" id="KW-0732">Signal</keyword>
<organism evidence="2 3">
    <name type="scientific">Hymenobacter oligotrophus</name>
    <dbReference type="NCBI Taxonomy" id="2319843"/>
    <lineage>
        <taxon>Bacteria</taxon>
        <taxon>Pseudomonadati</taxon>
        <taxon>Bacteroidota</taxon>
        <taxon>Cytophagia</taxon>
        <taxon>Cytophagales</taxon>
        <taxon>Hymenobacteraceae</taxon>
        <taxon>Hymenobacter</taxon>
    </lineage>
</organism>
<proteinExistence type="predicted"/>
<keyword evidence="3" id="KW-1185">Reference proteome</keyword>
<evidence type="ECO:0000313" key="3">
    <source>
        <dbReference type="Proteomes" id="UP000262802"/>
    </source>
</evidence>
<accession>A0A3B7R3F3</accession>
<feature type="chain" id="PRO_5017771630" description="Carboxypeptidase regulatory-like domain-containing protein" evidence="1">
    <location>
        <begin position="48"/>
        <end position="169"/>
    </location>
</feature>
<dbReference type="AlphaFoldDB" id="A0A3B7R3F3"/>
<dbReference type="EMBL" id="CP032317">
    <property type="protein sequence ID" value="AYA37860.1"/>
    <property type="molecule type" value="Genomic_DNA"/>
</dbReference>
<evidence type="ECO:0000256" key="1">
    <source>
        <dbReference type="SAM" id="SignalP"/>
    </source>
</evidence>
<gene>
    <name evidence="2" type="ORF">D3Y59_12890</name>
</gene>
<evidence type="ECO:0000313" key="2">
    <source>
        <dbReference type="EMBL" id="AYA37860.1"/>
    </source>
</evidence>
<sequence length="169" mass="18013">MKTNPMPAPQTAALALPVSFATSTRLPHALLGLLALGAAFVTQPAKAQEATQPVTVQKVDDVSFRVRVHNPGLHPGRVEVQNLATGQLLFSQDYADKAYGHRFGFGNLAEGRYAIVVKTDKLQYRYTVRLQRSGAQRAVAVRGIRVRLAKQSPGSLAAAPATRSAAGGL</sequence>
<dbReference type="KEGG" id="hyh:D3Y59_12890"/>
<dbReference type="Proteomes" id="UP000262802">
    <property type="component" value="Chromosome"/>
</dbReference>
<protein>
    <recommendedName>
        <fullName evidence="4">Carboxypeptidase regulatory-like domain-containing protein</fullName>
    </recommendedName>
</protein>
<feature type="signal peptide" evidence="1">
    <location>
        <begin position="1"/>
        <end position="47"/>
    </location>
</feature>
<dbReference type="OrthoDB" id="886772at2"/>
<evidence type="ECO:0008006" key="4">
    <source>
        <dbReference type="Google" id="ProtNLM"/>
    </source>
</evidence>
<name>A0A3B7R3F3_9BACT</name>
<dbReference type="RefSeq" id="WP_119445418.1">
    <property type="nucleotide sequence ID" value="NZ_CP032317.1"/>
</dbReference>
<reference evidence="2 3" key="1">
    <citation type="submission" date="2018-09" db="EMBL/GenBank/DDBJ databases">
        <title>Hymenobacter medium sp. nov., isolated from R2A medium.</title>
        <authorList>
            <person name="Yingchao G."/>
        </authorList>
    </citation>
    <scope>NUCLEOTIDE SEQUENCE [LARGE SCALE GENOMIC DNA]</scope>
    <source>
        <strain evidence="3">sh-6</strain>
    </source>
</reference>